<feature type="region of interest" description="Disordered" evidence="1">
    <location>
        <begin position="68"/>
        <end position="103"/>
    </location>
</feature>
<name>A0A1I2SLX3_9GAMM</name>
<proteinExistence type="predicted"/>
<evidence type="ECO:0000313" key="4">
    <source>
        <dbReference type="Proteomes" id="UP000198623"/>
    </source>
</evidence>
<feature type="chain" id="PRO_5011733221" description="Copper resistance protein B" evidence="2">
    <location>
        <begin position="24"/>
        <end position="103"/>
    </location>
</feature>
<evidence type="ECO:0000256" key="1">
    <source>
        <dbReference type="SAM" id="MobiDB-lite"/>
    </source>
</evidence>
<reference evidence="4" key="1">
    <citation type="submission" date="2016-10" db="EMBL/GenBank/DDBJ databases">
        <authorList>
            <person name="Varghese N."/>
            <person name="Submissions S."/>
        </authorList>
    </citation>
    <scope>NUCLEOTIDE SEQUENCE [LARGE SCALE GENOMIC DNA]</scope>
    <source>
        <strain evidence="4">CGMCC 1.10971</strain>
    </source>
</reference>
<dbReference type="RefSeq" id="WP_177201172.1">
    <property type="nucleotide sequence ID" value="NZ_FOOU01000008.1"/>
</dbReference>
<keyword evidence="4" id="KW-1185">Reference proteome</keyword>
<dbReference type="STRING" id="1045558.SAMN05216175_10875"/>
<evidence type="ECO:0000313" key="3">
    <source>
        <dbReference type="EMBL" id="SFG53720.1"/>
    </source>
</evidence>
<sequence length="103" mass="10999">MKNKQLGVLIAVPALMLAFSVQAHSEKEHMEKAENPDCAAMNSMDHSKMDMNDPVVMAMMQQCMSSIHGSAEAESAPHGHGNSHGEPMTGADKAGEHMQAPAK</sequence>
<evidence type="ECO:0008006" key="5">
    <source>
        <dbReference type="Google" id="ProtNLM"/>
    </source>
</evidence>
<feature type="signal peptide" evidence="2">
    <location>
        <begin position="1"/>
        <end position="23"/>
    </location>
</feature>
<evidence type="ECO:0000256" key="2">
    <source>
        <dbReference type="SAM" id="SignalP"/>
    </source>
</evidence>
<dbReference type="EMBL" id="FOOU01000008">
    <property type="protein sequence ID" value="SFG53720.1"/>
    <property type="molecule type" value="Genomic_DNA"/>
</dbReference>
<gene>
    <name evidence="3" type="ORF">SAMN05216175_10875</name>
</gene>
<accession>A0A1I2SLX3</accession>
<keyword evidence="2" id="KW-0732">Signal</keyword>
<dbReference type="AlphaFoldDB" id="A0A1I2SLX3"/>
<organism evidence="3 4">
    <name type="scientific">Neptunomonas qingdaonensis</name>
    <dbReference type="NCBI Taxonomy" id="1045558"/>
    <lineage>
        <taxon>Bacteria</taxon>
        <taxon>Pseudomonadati</taxon>
        <taxon>Pseudomonadota</taxon>
        <taxon>Gammaproteobacteria</taxon>
        <taxon>Oceanospirillales</taxon>
        <taxon>Oceanospirillaceae</taxon>
        <taxon>Neptunomonas</taxon>
    </lineage>
</organism>
<dbReference type="Proteomes" id="UP000198623">
    <property type="component" value="Unassembled WGS sequence"/>
</dbReference>
<protein>
    <recommendedName>
        <fullName evidence="5">Copper resistance protein B</fullName>
    </recommendedName>
</protein>